<organism evidence="1 2">
    <name type="scientific">Citrus sinensis</name>
    <name type="common">Sweet orange</name>
    <name type="synonym">Citrus aurantium var. sinensis</name>
    <dbReference type="NCBI Taxonomy" id="2711"/>
    <lineage>
        <taxon>Eukaryota</taxon>
        <taxon>Viridiplantae</taxon>
        <taxon>Streptophyta</taxon>
        <taxon>Embryophyta</taxon>
        <taxon>Tracheophyta</taxon>
        <taxon>Spermatophyta</taxon>
        <taxon>Magnoliopsida</taxon>
        <taxon>eudicotyledons</taxon>
        <taxon>Gunneridae</taxon>
        <taxon>Pentapetalae</taxon>
        <taxon>rosids</taxon>
        <taxon>malvids</taxon>
        <taxon>Sapindales</taxon>
        <taxon>Rutaceae</taxon>
        <taxon>Aurantioideae</taxon>
        <taxon>Citrus</taxon>
    </lineage>
</organism>
<accession>A0ACB8NAK2</accession>
<dbReference type="Proteomes" id="UP000829398">
    <property type="component" value="Chromosome 2"/>
</dbReference>
<dbReference type="EMBL" id="CM039171">
    <property type="protein sequence ID" value="KAH9794904.1"/>
    <property type="molecule type" value="Genomic_DNA"/>
</dbReference>
<proteinExistence type="predicted"/>
<protein>
    <submittedName>
        <fullName evidence="1">Protein DETOXIFICATION 14</fullName>
    </submittedName>
</protein>
<reference evidence="2" key="1">
    <citation type="journal article" date="2023" name="Hortic. Res.">
        <title>A chromosome-level phased genome enabling allele-level studies in sweet orange: a case study on citrus Huanglongbing tolerance.</title>
        <authorList>
            <person name="Wu B."/>
            <person name="Yu Q."/>
            <person name="Deng Z."/>
            <person name="Duan Y."/>
            <person name="Luo F."/>
            <person name="Gmitter F. Jr."/>
        </authorList>
    </citation>
    <scope>NUCLEOTIDE SEQUENCE [LARGE SCALE GENOMIC DNA]</scope>
    <source>
        <strain evidence="2">cv. Valencia</strain>
    </source>
</reference>
<sequence length="673" mass="72885">MWRDPRRERVLWSTEMSVCVVCVCVNYLHKSIPTAERVKLQLGLKFQKCRENAIHGVGRETTDRQAKCGETHAFNSVPASVRDKEEMDKGLLAKDEVEGREDLTVLLAKDKVECGEDLTVVTADVYIEEVKRLGSIAGPMVAVNLSQYSLQVISVMMVGHLGELFLSSTAIAISFSAVTGFSLLFGMSTAMETLSGQAHGAQQYRKLGTQMHTAMFCLLLACLPVSLLWANMGKLLILMGQDPAISSEAGKFTVWLIPALFGYGTLQPLVRYLQVQSLVTPMLISSCATVFFHIILCWALVLKFELNNIGAALAIGTLEWWSFEFLTLLSGLLPNPELEASVLSVCLATITTLFTIPDGLGAAASTRVSNALGAGNPQAAIIAVRAVLFLTVLETVVVLLEGGSQNLGAYANLTAYYHFGIPVAAALGFWLKMRGEGLWIGIQVGAFVQIVLLFLITSCQNWKKQKPVAPYLRSYSKEFGQFFRLAIPSAFTICLATISNLFTIPDGLGTAASNEKEVVGHGTTMAPLVCLLVILESLKCVLSGVARGCGWQDFGAYVYLAASYLCGIPVAAALGFWLKSRGPGIWIGGIQAGALLQTILLSIITSRTNWEKQIHLQPLITIKKLNVLSHSVANATSDILKPVVDSSCDLIIFFYNLSNHSKECSGYGRAAPP</sequence>
<evidence type="ECO:0000313" key="2">
    <source>
        <dbReference type="Proteomes" id="UP000829398"/>
    </source>
</evidence>
<gene>
    <name evidence="1" type="ORF">KPL71_005051</name>
</gene>
<name>A0ACB8NAK2_CITSI</name>
<evidence type="ECO:0000313" key="1">
    <source>
        <dbReference type="EMBL" id="KAH9794904.1"/>
    </source>
</evidence>
<comment type="caution">
    <text evidence="1">The sequence shown here is derived from an EMBL/GenBank/DDBJ whole genome shotgun (WGS) entry which is preliminary data.</text>
</comment>
<keyword evidence="2" id="KW-1185">Reference proteome</keyword>